<name>A0A0C9QJ03_9HYME</name>
<feature type="non-terminal residue" evidence="2">
    <location>
        <position position="1"/>
    </location>
</feature>
<feature type="region of interest" description="Disordered" evidence="1">
    <location>
        <begin position="13"/>
        <end position="44"/>
    </location>
</feature>
<dbReference type="AlphaFoldDB" id="A0A0C9QJ03"/>
<gene>
    <name evidence="2" type="primary">RAT1_2</name>
    <name evidence="2" type="ORF">g.47072</name>
</gene>
<reference evidence="2" key="1">
    <citation type="submission" date="2015-01" db="EMBL/GenBank/DDBJ databases">
        <title>Transcriptome Assembly of Fopius arisanus.</title>
        <authorList>
            <person name="Geib S."/>
        </authorList>
    </citation>
    <scope>NUCLEOTIDE SEQUENCE</scope>
</reference>
<organism evidence="2">
    <name type="scientific">Fopius arisanus</name>
    <dbReference type="NCBI Taxonomy" id="64838"/>
    <lineage>
        <taxon>Eukaryota</taxon>
        <taxon>Metazoa</taxon>
        <taxon>Ecdysozoa</taxon>
        <taxon>Arthropoda</taxon>
        <taxon>Hexapoda</taxon>
        <taxon>Insecta</taxon>
        <taxon>Pterygota</taxon>
        <taxon>Neoptera</taxon>
        <taxon>Endopterygota</taxon>
        <taxon>Hymenoptera</taxon>
        <taxon>Apocrita</taxon>
        <taxon>Ichneumonoidea</taxon>
        <taxon>Braconidae</taxon>
        <taxon>Opiinae</taxon>
        <taxon>Fopius</taxon>
    </lineage>
</organism>
<sequence>RCAQKIVTQLEISPTHRVPPSNPPIPSSSSSSASTRASTKRPSSARILINRGMIKPLVNSHCLLNFSLRELNNRDYILMLIFYTCSELNKSLVFTKFTKKFTHKAD</sequence>
<accession>A0A0C9QJ03</accession>
<proteinExistence type="predicted"/>
<dbReference type="EMBL" id="GBYB01000582">
    <property type="protein sequence ID" value="JAG70349.1"/>
    <property type="molecule type" value="Transcribed_RNA"/>
</dbReference>
<evidence type="ECO:0000313" key="2">
    <source>
        <dbReference type="EMBL" id="JAG70349.1"/>
    </source>
</evidence>
<protein>
    <submittedName>
        <fullName evidence="2">RAT1_2 protein</fullName>
    </submittedName>
</protein>
<feature type="compositionally biased region" description="Low complexity" evidence="1">
    <location>
        <begin position="27"/>
        <end position="44"/>
    </location>
</feature>
<evidence type="ECO:0000256" key="1">
    <source>
        <dbReference type="SAM" id="MobiDB-lite"/>
    </source>
</evidence>